<evidence type="ECO:0000313" key="1">
    <source>
        <dbReference type="EMBL" id="VTO94865.1"/>
    </source>
</evidence>
<proteinExistence type="predicted"/>
<gene>
    <name evidence="1" type="ORF">BIN_B_00339</name>
</gene>
<dbReference type="AlphaFoldDB" id="A0A653EDR0"/>
<organism evidence="1">
    <name type="scientific">Mycobacterium riyadhense</name>
    <dbReference type="NCBI Taxonomy" id="486698"/>
    <lineage>
        <taxon>Bacteria</taxon>
        <taxon>Bacillati</taxon>
        <taxon>Actinomycetota</taxon>
        <taxon>Actinomycetes</taxon>
        <taxon>Mycobacteriales</taxon>
        <taxon>Mycobacteriaceae</taxon>
        <taxon>Mycobacterium</taxon>
    </lineage>
</organism>
<accession>A0A653EDR0</accession>
<name>A0A653EDR0_9MYCO</name>
<sequence>MRLEQRSDFSGELTVGTQSRTLIGVADESNNLQDLVVAALHNSRPPIIEPAPPITFSASPTDQLLQLLVLAANQGAESDNAEMLTGWEGRDRKLAAAINEVIERDEPADE</sequence>
<dbReference type="EMBL" id="LR589062">
    <property type="protein sequence ID" value="VTO94865.1"/>
    <property type="molecule type" value="Genomic_DNA"/>
</dbReference>
<reference evidence="1" key="1">
    <citation type="submission" date="2019-05" db="EMBL/GenBank/DDBJ databases">
        <authorList>
            <person name="Naeem R."/>
            <person name="Antony C."/>
            <person name="Guan Q."/>
        </authorList>
    </citation>
    <scope>NUCLEOTIDE SEQUENCE</scope>
    <source>
        <strain evidence="1">2</strain>
    </source>
</reference>
<protein>
    <submittedName>
        <fullName evidence="1">Uncharacterized protein</fullName>
    </submittedName>
</protein>